<comment type="caution">
    <text evidence="1">The sequence shown here is derived from an EMBL/GenBank/DDBJ whole genome shotgun (WGS) entry which is preliminary data.</text>
</comment>
<protein>
    <submittedName>
        <fullName evidence="1">Uncharacterized protein</fullName>
    </submittedName>
</protein>
<dbReference type="OrthoDB" id="10189250at2759"/>
<evidence type="ECO:0000313" key="2">
    <source>
        <dbReference type="Proteomes" id="UP000663879"/>
    </source>
</evidence>
<gene>
    <name evidence="1" type="ORF">OXX778_LOCUS20131</name>
</gene>
<organism evidence="1 2">
    <name type="scientific">Brachionus calyciflorus</name>
    <dbReference type="NCBI Taxonomy" id="104777"/>
    <lineage>
        <taxon>Eukaryota</taxon>
        <taxon>Metazoa</taxon>
        <taxon>Spiralia</taxon>
        <taxon>Gnathifera</taxon>
        <taxon>Rotifera</taxon>
        <taxon>Eurotatoria</taxon>
        <taxon>Monogononta</taxon>
        <taxon>Pseudotrocha</taxon>
        <taxon>Ploima</taxon>
        <taxon>Brachionidae</taxon>
        <taxon>Brachionus</taxon>
    </lineage>
</organism>
<proteinExistence type="predicted"/>
<keyword evidence="2" id="KW-1185">Reference proteome</keyword>
<accession>A0A814MHP7</accession>
<reference evidence="1" key="1">
    <citation type="submission" date="2021-02" db="EMBL/GenBank/DDBJ databases">
        <authorList>
            <person name="Nowell W R."/>
        </authorList>
    </citation>
    <scope>NUCLEOTIDE SEQUENCE</scope>
    <source>
        <strain evidence="1">Ploen Becks lab</strain>
    </source>
</reference>
<evidence type="ECO:0000313" key="1">
    <source>
        <dbReference type="EMBL" id="CAF1079657.1"/>
    </source>
</evidence>
<dbReference type="AlphaFoldDB" id="A0A814MHP7"/>
<dbReference type="Proteomes" id="UP000663879">
    <property type="component" value="Unassembled WGS sequence"/>
</dbReference>
<name>A0A814MHP7_9BILA</name>
<dbReference type="EMBL" id="CAJNOC010006512">
    <property type="protein sequence ID" value="CAF1079657.1"/>
    <property type="molecule type" value="Genomic_DNA"/>
</dbReference>
<sequence>MQIKQEIEPICSNIRFDTNEIITVDDNIQVEPVCYYLNEREWLMARHIDKALDFIESQTLGLGNLNMLIWNIWKINDSIRNRAHIHENSENDQIFILNVNNVHWILVTNIDPVNQPKDMVEQYGNSMQRFWYVYDSMNDQNNCEYTKELFRLIYPDRVAEKIRSNISLISKKCVNLLMILSDLDIYWISSAKRLEINKKCTPLLPLICNFFNYFYLILCNFL</sequence>